<comment type="similarity">
    <text evidence="1 3">Belongs to the type-B carboxylesterase/lipase family.</text>
</comment>
<dbReference type="Gene3D" id="3.40.50.1820">
    <property type="entry name" value="alpha/beta hydrolase"/>
    <property type="match status" value="1"/>
</dbReference>
<gene>
    <name evidence="5" type="ORF">C4F51_02670</name>
</gene>
<comment type="caution">
    <text evidence="5">The sequence shown here is derived from an EMBL/GenBank/DDBJ whole genome shotgun (WGS) entry which is preliminary data.</text>
</comment>
<evidence type="ECO:0000256" key="3">
    <source>
        <dbReference type="RuleBase" id="RU361235"/>
    </source>
</evidence>
<organism evidence="5 6">
    <name type="scientific">Cellvibrio polysaccharolyticus</name>
    <dbReference type="NCBI Taxonomy" id="2082724"/>
    <lineage>
        <taxon>Bacteria</taxon>
        <taxon>Pseudomonadati</taxon>
        <taxon>Pseudomonadota</taxon>
        <taxon>Gammaproteobacteria</taxon>
        <taxon>Cellvibrionales</taxon>
        <taxon>Cellvibrionaceae</taxon>
        <taxon>Cellvibrio</taxon>
    </lineage>
</organism>
<keyword evidence="2 3" id="KW-0378">Hydrolase</keyword>
<evidence type="ECO:0000313" key="6">
    <source>
        <dbReference type="Proteomes" id="UP000652567"/>
    </source>
</evidence>
<dbReference type="EMBL" id="PRDL01000001">
    <property type="protein sequence ID" value="MBE8716088.1"/>
    <property type="molecule type" value="Genomic_DNA"/>
</dbReference>
<evidence type="ECO:0000256" key="2">
    <source>
        <dbReference type="ARBA" id="ARBA00022801"/>
    </source>
</evidence>
<dbReference type="PANTHER" id="PTHR11559">
    <property type="entry name" value="CARBOXYLESTERASE"/>
    <property type="match status" value="1"/>
</dbReference>
<dbReference type="EC" id="3.1.1.-" evidence="3"/>
<dbReference type="InterPro" id="IPR050309">
    <property type="entry name" value="Type-B_Carboxylest/Lipase"/>
</dbReference>
<dbReference type="PROSITE" id="PS00122">
    <property type="entry name" value="CARBOXYLESTERASE_B_1"/>
    <property type="match status" value="1"/>
</dbReference>
<name>A0A928V1I6_9GAMM</name>
<evidence type="ECO:0000313" key="5">
    <source>
        <dbReference type="EMBL" id="MBE8716088.1"/>
    </source>
</evidence>
<protein>
    <recommendedName>
        <fullName evidence="3">Carboxylic ester hydrolase</fullName>
        <ecNumber evidence="3">3.1.1.-</ecNumber>
    </recommendedName>
</protein>
<feature type="domain" description="Carboxylesterase type B" evidence="4">
    <location>
        <begin position="47"/>
        <end position="537"/>
    </location>
</feature>
<sequence length="543" mass="58712">MEKIPAGWRKSAMNITTPLKRNSFYRIALGSLLGLTVAICQAKEPLAIATASGSVVGISSGGIESWRGIPYAEPPVGQLRWQPPQPAKPWNTPLKANALASSCAQNADLGVFANAGGSEDCLYLNVYRSDAAENHRKQPVFVWIHGGALQVGAAGDYNPEKLARRGNAVIVTINYRLGLFGFLAHSALDDENHHVANYGLMDQQAALHWVQKNIALFGGDASNVTIAGESSGGNSVMAHMVSPRSAGLFQHVIAMSGGGIMTRHPAFGAPLPLSVAREVGNAFAKEAGCETGGATCLRALSSKRILDIQAPFALNEFIIDGKLIPEHPSDAYRKGNINRATLVSGSTRDEGRFFVALPELMTGKVMTEAEYPVEIERMYGKALAPKVLRQYPLPHYDNPSEAFASAATDSMFACTGRAMNRALADKIPVYAYEFSDRTAPSYIDATSFPLLAAHTYELAYLFPGFHGGSGTPVKLNPLQEKLSDQMVDHFADVAALHTQPSDWPQFDPKQDNFMTFALPGARMVSGRFARAHHCEFWDRTGVY</sequence>
<evidence type="ECO:0000256" key="1">
    <source>
        <dbReference type="ARBA" id="ARBA00005964"/>
    </source>
</evidence>
<evidence type="ECO:0000259" key="4">
    <source>
        <dbReference type="Pfam" id="PF00135"/>
    </source>
</evidence>
<dbReference type="InterPro" id="IPR029058">
    <property type="entry name" value="AB_hydrolase_fold"/>
</dbReference>
<dbReference type="SUPFAM" id="SSF53474">
    <property type="entry name" value="alpha/beta-Hydrolases"/>
    <property type="match status" value="1"/>
</dbReference>
<dbReference type="Pfam" id="PF00135">
    <property type="entry name" value="COesterase"/>
    <property type="match status" value="1"/>
</dbReference>
<dbReference type="GO" id="GO:0016787">
    <property type="term" value="F:hydrolase activity"/>
    <property type="evidence" value="ECO:0007669"/>
    <property type="project" value="UniProtKB-KW"/>
</dbReference>
<proteinExistence type="inferred from homology"/>
<dbReference type="AlphaFoldDB" id="A0A928V1I6"/>
<dbReference type="InterPro" id="IPR002018">
    <property type="entry name" value="CarbesteraseB"/>
</dbReference>
<keyword evidence="6" id="KW-1185">Reference proteome</keyword>
<accession>A0A928V1I6</accession>
<dbReference type="Proteomes" id="UP000652567">
    <property type="component" value="Unassembled WGS sequence"/>
</dbReference>
<reference evidence="5" key="1">
    <citation type="submission" date="2018-07" db="EMBL/GenBank/DDBJ databases">
        <title>Genome assembly of strain Ka43.</title>
        <authorList>
            <person name="Kukolya J."/>
            <person name="Nagy I."/>
            <person name="Horvath B."/>
            <person name="Toth A."/>
        </authorList>
    </citation>
    <scope>NUCLEOTIDE SEQUENCE</scope>
    <source>
        <strain evidence="5">KB43</strain>
    </source>
</reference>
<dbReference type="InterPro" id="IPR019826">
    <property type="entry name" value="Carboxylesterase_B_AS"/>
</dbReference>